<evidence type="ECO:0000313" key="5">
    <source>
        <dbReference type="Proteomes" id="UP000503447"/>
    </source>
</evidence>
<evidence type="ECO:0000256" key="2">
    <source>
        <dbReference type="ARBA" id="ARBA00074555"/>
    </source>
</evidence>
<reference evidence="5" key="1">
    <citation type="submission" date="2020-05" db="EMBL/GenBank/DDBJ databases">
        <title>Frigoriglobus tundricola gen. nov., sp. nov., a psychrotolerant cellulolytic planctomycete of the family Gemmataceae with two divergent copies of 16S rRNA gene.</title>
        <authorList>
            <person name="Kulichevskaya I.S."/>
            <person name="Ivanova A.A."/>
            <person name="Naumoff D.G."/>
            <person name="Beletsky A.V."/>
            <person name="Rijpstra W.I.C."/>
            <person name="Sinninghe Damste J.S."/>
            <person name="Mardanov A.V."/>
            <person name="Ravin N.V."/>
            <person name="Dedysh S.N."/>
        </authorList>
    </citation>
    <scope>NUCLEOTIDE SEQUENCE [LARGE SCALE GENOMIC DNA]</scope>
    <source>
        <strain evidence="5">PL17</strain>
    </source>
</reference>
<protein>
    <recommendedName>
        <fullName evidence="2">Luciferase-like monooxygenase</fullName>
    </recommendedName>
</protein>
<dbReference type="AlphaFoldDB" id="A0A6M5YZB6"/>
<dbReference type="GO" id="GO:0005829">
    <property type="term" value="C:cytosol"/>
    <property type="evidence" value="ECO:0007669"/>
    <property type="project" value="TreeGrafter"/>
</dbReference>
<dbReference type="GO" id="GO:0016705">
    <property type="term" value="F:oxidoreductase activity, acting on paired donors, with incorporation or reduction of molecular oxygen"/>
    <property type="evidence" value="ECO:0007669"/>
    <property type="project" value="InterPro"/>
</dbReference>
<organism evidence="4 5">
    <name type="scientific">Frigoriglobus tundricola</name>
    <dbReference type="NCBI Taxonomy" id="2774151"/>
    <lineage>
        <taxon>Bacteria</taxon>
        <taxon>Pseudomonadati</taxon>
        <taxon>Planctomycetota</taxon>
        <taxon>Planctomycetia</taxon>
        <taxon>Gemmatales</taxon>
        <taxon>Gemmataceae</taxon>
        <taxon>Frigoriglobus</taxon>
    </lineage>
</organism>
<dbReference type="InterPro" id="IPR011251">
    <property type="entry name" value="Luciferase-like_dom"/>
</dbReference>
<dbReference type="GO" id="GO:0004497">
    <property type="term" value="F:monooxygenase activity"/>
    <property type="evidence" value="ECO:0007669"/>
    <property type="project" value="UniProtKB-KW"/>
</dbReference>
<keyword evidence="5" id="KW-1185">Reference proteome</keyword>
<dbReference type="InterPro" id="IPR019949">
    <property type="entry name" value="CmoO-like"/>
</dbReference>
<dbReference type="PANTHER" id="PTHR30137:SF6">
    <property type="entry name" value="LUCIFERASE-LIKE MONOOXYGENASE"/>
    <property type="match status" value="1"/>
</dbReference>
<gene>
    <name evidence="4" type="ORF">FTUN_6469</name>
</gene>
<dbReference type="NCBIfam" id="TIGR03558">
    <property type="entry name" value="oxido_grp_1"/>
    <property type="match status" value="1"/>
</dbReference>
<dbReference type="InterPro" id="IPR036661">
    <property type="entry name" value="Luciferase-like_sf"/>
</dbReference>
<dbReference type="RefSeq" id="WP_171473946.1">
    <property type="nucleotide sequence ID" value="NZ_CP053452.2"/>
</dbReference>
<name>A0A6M5YZB6_9BACT</name>
<dbReference type="KEGG" id="ftj:FTUN_6469"/>
<keyword evidence="4" id="KW-0503">Monooxygenase</keyword>
<accession>A0A6M5YZB6</accession>
<sequence length="347" mass="37082">MKTLRDVPCSVLDLSPICVGGTAADSFRNTLDLARHAERWGYSRYWLAEHHNLSGIASAATAVVIAHVAGGTTRIRVGSGGVMLPNHAPLVIAEQFGTLESLFPGRIDLGLGRAPGSDQRTARALRRHLGGSADTFPQDVLELMSYFQSGGPGAGVHAVPGEGLNVPIWLLGSSDFSARLAAELGLPFAFASHFAPEYLHDALALYRRHFTPSAHLSAPHVMVGVNVFAAHTDAEGARLFTSAQQQFLGLIRGTPGLLPPPVDTMDGLWSPLERAQVARKTQYSAVGSPDTVKRKLDGIVAETGADELILAGQIYDHSARKRSFELVARLRGSEPTRPEGVYARAES</sequence>
<dbReference type="Proteomes" id="UP000503447">
    <property type="component" value="Chromosome"/>
</dbReference>
<dbReference type="InterPro" id="IPR050766">
    <property type="entry name" value="Bact_Lucif_Oxidored"/>
</dbReference>
<dbReference type="PANTHER" id="PTHR30137">
    <property type="entry name" value="LUCIFERASE-LIKE MONOOXYGENASE"/>
    <property type="match status" value="1"/>
</dbReference>
<evidence type="ECO:0000259" key="3">
    <source>
        <dbReference type="Pfam" id="PF00296"/>
    </source>
</evidence>
<proteinExistence type="predicted"/>
<dbReference type="SUPFAM" id="SSF51679">
    <property type="entry name" value="Bacterial luciferase-like"/>
    <property type="match status" value="1"/>
</dbReference>
<dbReference type="Gene3D" id="3.20.20.30">
    <property type="entry name" value="Luciferase-like domain"/>
    <property type="match status" value="1"/>
</dbReference>
<evidence type="ECO:0000313" key="4">
    <source>
        <dbReference type="EMBL" id="QJW98874.1"/>
    </source>
</evidence>
<dbReference type="EMBL" id="CP053452">
    <property type="protein sequence ID" value="QJW98874.1"/>
    <property type="molecule type" value="Genomic_DNA"/>
</dbReference>
<keyword evidence="4" id="KW-0560">Oxidoreductase</keyword>
<evidence type="ECO:0000256" key="1">
    <source>
        <dbReference type="ARBA" id="ARBA00007789"/>
    </source>
</evidence>
<feature type="domain" description="Luciferase-like" evidence="3">
    <location>
        <begin position="21"/>
        <end position="306"/>
    </location>
</feature>
<dbReference type="FunFam" id="3.20.20.30:FF:000002">
    <property type="entry name" value="LLM class flavin-dependent oxidoreductase"/>
    <property type="match status" value="1"/>
</dbReference>
<dbReference type="Pfam" id="PF00296">
    <property type="entry name" value="Bac_luciferase"/>
    <property type="match status" value="1"/>
</dbReference>
<comment type="similarity">
    <text evidence="1">To bacterial alkanal monooxygenase alpha and beta chains.</text>
</comment>